<proteinExistence type="inferred from homology"/>
<feature type="domain" description="Exocyst complex component Sec10 N-terminal" evidence="7">
    <location>
        <begin position="54"/>
        <end position="169"/>
    </location>
</feature>
<keyword evidence="4 5" id="KW-0175">Coiled coil</keyword>
<evidence type="ECO:0000313" key="9">
    <source>
        <dbReference type="Proteomes" id="UP000054304"/>
    </source>
</evidence>
<dbReference type="RefSeq" id="XP_022627687.1">
    <property type="nucleotide sequence ID" value="XM_022773189.1"/>
</dbReference>
<keyword evidence="3" id="KW-0268">Exocytosis</keyword>
<evidence type="ECO:0000256" key="4">
    <source>
        <dbReference type="ARBA" id="ARBA00023054"/>
    </source>
</evidence>
<feature type="domain" description="Exocyst complex component Sec10-like alpha-helical bundle" evidence="6">
    <location>
        <begin position="181"/>
        <end position="806"/>
    </location>
</feature>
<dbReference type="GO" id="GO:0006887">
    <property type="term" value="P:exocytosis"/>
    <property type="evidence" value="ECO:0007669"/>
    <property type="project" value="UniProtKB-KW"/>
</dbReference>
<dbReference type="OrthoDB" id="125856at2759"/>
<dbReference type="AlphaFoldDB" id="A0A0C7MV85"/>
<dbReference type="GO" id="GO:0006893">
    <property type="term" value="P:Golgi to plasma membrane transport"/>
    <property type="evidence" value="ECO:0007669"/>
    <property type="project" value="EnsemblFungi"/>
</dbReference>
<dbReference type="HOGENOM" id="CLU_008002_1_0_1"/>
<dbReference type="GeneID" id="34684877"/>
<organism evidence="8 9">
    <name type="scientific">Lachancea lanzarotensis</name>
    <dbReference type="NCBI Taxonomy" id="1245769"/>
    <lineage>
        <taxon>Eukaryota</taxon>
        <taxon>Fungi</taxon>
        <taxon>Dikarya</taxon>
        <taxon>Ascomycota</taxon>
        <taxon>Saccharomycotina</taxon>
        <taxon>Saccharomycetes</taxon>
        <taxon>Saccharomycetales</taxon>
        <taxon>Saccharomycetaceae</taxon>
        <taxon>Lachancea</taxon>
    </lineage>
</organism>
<name>A0A0C7MV85_9SACH</name>
<protein>
    <submittedName>
        <fullName evidence="8">LALA0S03e03202g1_1</fullName>
    </submittedName>
</protein>
<dbReference type="Pfam" id="PF20667">
    <property type="entry name" value="Sec10_N"/>
    <property type="match status" value="1"/>
</dbReference>
<dbReference type="GO" id="GO:0000145">
    <property type="term" value="C:exocyst"/>
    <property type="evidence" value="ECO:0007669"/>
    <property type="project" value="EnsemblFungi"/>
</dbReference>
<evidence type="ECO:0000313" key="8">
    <source>
        <dbReference type="EMBL" id="CEP61453.1"/>
    </source>
</evidence>
<comment type="similarity">
    <text evidence="1">Belongs to the SEC10 family.</text>
</comment>
<reference evidence="8 9" key="1">
    <citation type="submission" date="2014-12" db="EMBL/GenBank/DDBJ databases">
        <authorList>
            <person name="Neuveglise Cecile"/>
        </authorList>
    </citation>
    <scope>NUCLEOTIDE SEQUENCE [LARGE SCALE GENOMIC DNA]</scope>
    <source>
        <strain evidence="8 9">CBS 12615</strain>
    </source>
</reference>
<gene>
    <name evidence="8" type="ORF">LALA0_S03e03202g</name>
</gene>
<dbReference type="InterPro" id="IPR048627">
    <property type="entry name" value="Sec10_HB"/>
</dbReference>
<accession>A0A0C7MV85</accession>
<feature type="coiled-coil region" evidence="5">
    <location>
        <begin position="58"/>
        <end position="85"/>
    </location>
</feature>
<evidence type="ECO:0000256" key="1">
    <source>
        <dbReference type="ARBA" id="ARBA00006572"/>
    </source>
</evidence>
<dbReference type="InterPro" id="IPR048625">
    <property type="entry name" value="Sec10_N"/>
</dbReference>
<dbReference type="Gene3D" id="1.20.58.1970">
    <property type="match status" value="1"/>
</dbReference>
<dbReference type="PANTHER" id="PTHR12100:SF0">
    <property type="entry name" value="EXOCYST COMPLEX COMPONENT 5"/>
    <property type="match status" value="1"/>
</dbReference>
<keyword evidence="2" id="KW-0813">Transport</keyword>
<keyword evidence="9" id="KW-1185">Reference proteome</keyword>
<dbReference type="PANTHER" id="PTHR12100">
    <property type="entry name" value="SEC10"/>
    <property type="match status" value="1"/>
</dbReference>
<dbReference type="InterPro" id="IPR009976">
    <property type="entry name" value="Sec10-like"/>
</dbReference>
<evidence type="ECO:0000259" key="6">
    <source>
        <dbReference type="Pfam" id="PF07393"/>
    </source>
</evidence>
<dbReference type="EMBL" id="LN736362">
    <property type="protein sequence ID" value="CEP61453.1"/>
    <property type="molecule type" value="Genomic_DNA"/>
</dbReference>
<sequence length="815" mass="92521">MNSLYELDARWRKLLNLDNFLNGLTVHEFVEEISNENSLKDGAAHTGTWEHLNPKPYIRTFESTVKELQKLNTDAESRKGQLEQGVAKYELLHAQKVLQLRSNLETIVKDSSVLDNELTNVTQVVSPLGEKLEKSIKRKNMYAKSVELISYYSAFHTDGVSSELEALRTSKNWKSRARASILVKNLLILTRKVETKSVPKTIETTALIEQYAQKLETEFLTEFNTAYRENDFDQLTEIAILLNRYNNGLNVIQSFVNQHEYFMGVDQDDFAFNESFKNSLTDLNHHAISYESSMVRILDEIETLVKNESKVVGRVFESRCAFVLQLLIQKIFLQKIEPRIEARLNAALSLSGLAYVRMLHGLFSLLNQFVKDLSEFFQLGDIEDSADLTSALERSFNDLFSKTIYDRTKYFDLEKRSLELALAQKTSKFCLAHEKEIYARALSTKLMNGSSFANDIAFQESGPTSSGKLSQINNFLKSHLEREKRKLNGADNLLTSDYIGRTSNSFDGVPTSQEFSLQSIDGMLKCAIESVARIMELVPSKANEYTYEIVEVLLVGTVNSYVECGLEVSFSQMTEQDLPKNPELNLSYLNYISRASEMLSLISATIKTVVLPLFVNAPEVKKAVIMISNHHLKRCELLMNIVIDETVLAFAQRFLGSLAKQKKRDFLPKTQDILDHDTLPASEIVRDLNTLFSQVRLYLKNENLQSFLQQIGSSLSRLLFDHYKKFQVSSVGGIILTKDIIGIQTAVEEWSVGGLIDDFATLRELANLFTVQPEELNSLTDEGHLATLDRRIISAYVEKRDDLNQNSFVSKIGLS</sequence>
<evidence type="ECO:0000256" key="5">
    <source>
        <dbReference type="SAM" id="Coils"/>
    </source>
</evidence>
<evidence type="ECO:0000256" key="3">
    <source>
        <dbReference type="ARBA" id="ARBA00022483"/>
    </source>
</evidence>
<evidence type="ECO:0000256" key="2">
    <source>
        <dbReference type="ARBA" id="ARBA00022448"/>
    </source>
</evidence>
<dbReference type="Pfam" id="PF07393">
    <property type="entry name" value="Sec10_HB"/>
    <property type="match status" value="1"/>
</dbReference>
<dbReference type="Proteomes" id="UP000054304">
    <property type="component" value="Unassembled WGS sequence"/>
</dbReference>
<dbReference type="STRING" id="1245769.A0A0C7MV85"/>
<evidence type="ECO:0000259" key="7">
    <source>
        <dbReference type="Pfam" id="PF20667"/>
    </source>
</evidence>